<feature type="domain" description="Zn(2)-C6 fungal-type" evidence="7">
    <location>
        <begin position="31"/>
        <end position="61"/>
    </location>
</feature>
<dbReference type="PANTHER" id="PTHR31069:SF31">
    <property type="entry name" value="MONODICTYPHENONE CLUSTER TRANSCRIPTION FACTOR-RELATED"/>
    <property type="match status" value="1"/>
</dbReference>
<feature type="compositionally biased region" description="Low complexity" evidence="6">
    <location>
        <begin position="15"/>
        <end position="26"/>
    </location>
</feature>
<reference evidence="8 9" key="1">
    <citation type="submission" date="2024-01" db="EMBL/GenBank/DDBJ databases">
        <title>Complete genome of Cladobotryum mycophilum ATHUM6906.</title>
        <authorList>
            <person name="Christinaki A.C."/>
            <person name="Myridakis A.I."/>
            <person name="Kouvelis V.N."/>
        </authorList>
    </citation>
    <scope>NUCLEOTIDE SEQUENCE [LARGE SCALE GENOMIC DNA]</scope>
    <source>
        <strain evidence="8 9">ATHUM6906</strain>
    </source>
</reference>
<keyword evidence="5" id="KW-0539">Nucleus</keyword>
<evidence type="ECO:0000256" key="4">
    <source>
        <dbReference type="ARBA" id="ARBA00023163"/>
    </source>
</evidence>
<feature type="compositionally biased region" description="Polar residues" evidence="6">
    <location>
        <begin position="1"/>
        <end position="14"/>
    </location>
</feature>
<keyword evidence="4" id="KW-0804">Transcription</keyword>
<dbReference type="EMBL" id="JAVFKD010000012">
    <property type="protein sequence ID" value="KAK5993994.1"/>
    <property type="molecule type" value="Genomic_DNA"/>
</dbReference>
<dbReference type="SUPFAM" id="SSF57701">
    <property type="entry name" value="Zn2/Cys6 DNA-binding domain"/>
    <property type="match status" value="1"/>
</dbReference>
<dbReference type="SMART" id="SM00066">
    <property type="entry name" value="GAL4"/>
    <property type="match status" value="1"/>
</dbReference>
<evidence type="ECO:0000259" key="7">
    <source>
        <dbReference type="PROSITE" id="PS50048"/>
    </source>
</evidence>
<feature type="region of interest" description="Disordered" evidence="6">
    <location>
        <begin position="1"/>
        <end position="30"/>
    </location>
</feature>
<dbReference type="PANTHER" id="PTHR31069">
    <property type="entry name" value="OLEATE-ACTIVATED TRANSCRIPTION FACTOR 1-RELATED"/>
    <property type="match status" value="1"/>
</dbReference>
<feature type="compositionally biased region" description="Low complexity" evidence="6">
    <location>
        <begin position="289"/>
        <end position="300"/>
    </location>
</feature>
<accession>A0ABR0SPL7</accession>
<keyword evidence="3" id="KW-0238">DNA-binding</keyword>
<evidence type="ECO:0000256" key="2">
    <source>
        <dbReference type="ARBA" id="ARBA00023015"/>
    </source>
</evidence>
<gene>
    <name evidence="8" type="ORF">PT974_07433</name>
</gene>
<sequence length="412" mass="44280">MSVQSTANTASAEQTTPVPATSSPTPKLRSSCNACGAAKVKCDRGRPKCGRCTVMSSPCIYGLSRNLGKPQRKRPGVNLEGSTEKRMRNTQNTSNCIRDAVVGSVESQNVHEPLHGDRSNFAGDFLPFSEGFNSVINSNEHLPSSAFYPAFPMEGWHPLGDLGMGLGIPSTFPFEPFGTPRASDDNPESHSCPRESYEIFRDLICPSPTLHAPESTSVIVSVQLDEVLHFNRSAITRLGGLLECPCAKSGHRAMVHASIVSRILIWYQQAAGLGSRPSASAVSSTPRCAPGSASASPSLPEVVDETATDTDAIVPPSLTQTTGFTVEPPSISIGTFSVEDLDVQAAFRNHLVLSELKKMIPLIDMFIFQNSGDSLVASLYSHLGAWLRTEHSRTVAVLRTRLSELNKALESQ</sequence>
<dbReference type="Pfam" id="PF08493">
    <property type="entry name" value="AflR"/>
    <property type="match status" value="1"/>
</dbReference>
<keyword evidence="1" id="KW-0479">Metal-binding</keyword>
<dbReference type="PROSITE" id="PS50048">
    <property type="entry name" value="ZN2_CY6_FUNGAL_2"/>
    <property type="match status" value="1"/>
</dbReference>
<dbReference type="Gene3D" id="4.10.240.10">
    <property type="entry name" value="Zn(2)-C6 fungal-type DNA-binding domain"/>
    <property type="match status" value="1"/>
</dbReference>
<evidence type="ECO:0000313" key="8">
    <source>
        <dbReference type="EMBL" id="KAK5993994.1"/>
    </source>
</evidence>
<evidence type="ECO:0000256" key="5">
    <source>
        <dbReference type="ARBA" id="ARBA00023242"/>
    </source>
</evidence>
<dbReference type="InterPro" id="IPR013700">
    <property type="entry name" value="AflR"/>
</dbReference>
<dbReference type="Pfam" id="PF00172">
    <property type="entry name" value="Zn_clus"/>
    <property type="match status" value="1"/>
</dbReference>
<dbReference type="CDD" id="cd00067">
    <property type="entry name" value="GAL4"/>
    <property type="match status" value="1"/>
</dbReference>
<evidence type="ECO:0000256" key="6">
    <source>
        <dbReference type="SAM" id="MobiDB-lite"/>
    </source>
</evidence>
<organism evidence="8 9">
    <name type="scientific">Cladobotryum mycophilum</name>
    <dbReference type="NCBI Taxonomy" id="491253"/>
    <lineage>
        <taxon>Eukaryota</taxon>
        <taxon>Fungi</taxon>
        <taxon>Dikarya</taxon>
        <taxon>Ascomycota</taxon>
        <taxon>Pezizomycotina</taxon>
        <taxon>Sordariomycetes</taxon>
        <taxon>Hypocreomycetidae</taxon>
        <taxon>Hypocreales</taxon>
        <taxon>Hypocreaceae</taxon>
        <taxon>Cladobotryum</taxon>
    </lineage>
</organism>
<dbReference type="Proteomes" id="UP001338125">
    <property type="component" value="Unassembled WGS sequence"/>
</dbReference>
<evidence type="ECO:0000313" key="9">
    <source>
        <dbReference type="Proteomes" id="UP001338125"/>
    </source>
</evidence>
<keyword evidence="2" id="KW-0805">Transcription regulation</keyword>
<keyword evidence="9" id="KW-1185">Reference proteome</keyword>
<protein>
    <submittedName>
        <fullName evidence="8">Fusarubin cluster-specific transcription factor fsr6-like protein</fullName>
    </submittedName>
</protein>
<dbReference type="InterPro" id="IPR036864">
    <property type="entry name" value="Zn2-C6_fun-type_DNA-bd_sf"/>
</dbReference>
<comment type="caution">
    <text evidence="8">The sequence shown here is derived from an EMBL/GenBank/DDBJ whole genome shotgun (WGS) entry which is preliminary data.</text>
</comment>
<feature type="region of interest" description="Disordered" evidence="6">
    <location>
        <begin position="278"/>
        <end position="305"/>
    </location>
</feature>
<evidence type="ECO:0000256" key="3">
    <source>
        <dbReference type="ARBA" id="ARBA00023125"/>
    </source>
</evidence>
<dbReference type="PRINTS" id="PR00755">
    <property type="entry name" value="AFLATOXINBRP"/>
</dbReference>
<proteinExistence type="predicted"/>
<name>A0ABR0SPL7_9HYPO</name>
<dbReference type="InterPro" id="IPR001138">
    <property type="entry name" value="Zn2Cys6_DnaBD"/>
</dbReference>
<dbReference type="InterPro" id="IPR050675">
    <property type="entry name" value="OAF3"/>
</dbReference>
<evidence type="ECO:0000256" key="1">
    <source>
        <dbReference type="ARBA" id="ARBA00022723"/>
    </source>
</evidence>